<keyword evidence="3" id="KW-1185">Reference proteome</keyword>
<dbReference type="AlphaFoldDB" id="A0A8S1N2D4"/>
<dbReference type="EMBL" id="CAJJDM010000074">
    <property type="protein sequence ID" value="CAD8083946.1"/>
    <property type="molecule type" value="Genomic_DNA"/>
</dbReference>
<organism evidence="2 3">
    <name type="scientific">Paramecium primaurelia</name>
    <dbReference type="NCBI Taxonomy" id="5886"/>
    <lineage>
        <taxon>Eukaryota</taxon>
        <taxon>Sar</taxon>
        <taxon>Alveolata</taxon>
        <taxon>Ciliophora</taxon>
        <taxon>Intramacronucleata</taxon>
        <taxon>Oligohymenophorea</taxon>
        <taxon>Peniculida</taxon>
        <taxon>Parameciidae</taxon>
        <taxon>Paramecium</taxon>
    </lineage>
</organism>
<comment type="caution">
    <text evidence="2">The sequence shown here is derived from an EMBL/GenBank/DDBJ whole genome shotgun (WGS) entry which is preliminary data.</text>
</comment>
<reference evidence="2" key="1">
    <citation type="submission" date="2021-01" db="EMBL/GenBank/DDBJ databases">
        <authorList>
            <consortium name="Genoscope - CEA"/>
            <person name="William W."/>
        </authorList>
    </citation>
    <scope>NUCLEOTIDE SEQUENCE</scope>
</reference>
<dbReference type="OMA" id="CQMITCS"/>
<gene>
    <name evidence="2" type="ORF">PPRIM_AZ9-3.1.T0710095</name>
</gene>
<name>A0A8S1N2D4_PARPR</name>
<evidence type="ECO:0000313" key="3">
    <source>
        <dbReference type="Proteomes" id="UP000688137"/>
    </source>
</evidence>
<evidence type="ECO:0000256" key="1">
    <source>
        <dbReference type="SAM" id="SignalP"/>
    </source>
</evidence>
<evidence type="ECO:0000313" key="2">
    <source>
        <dbReference type="EMBL" id="CAD8083946.1"/>
    </source>
</evidence>
<feature type="signal peptide" evidence="1">
    <location>
        <begin position="1"/>
        <end position="15"/>
    </location>
</feature>
<feature type="chain" id="PRO_5035909981" evidence="1">
    <location>
        <begin position="16"/>
        <end position="259"/>
    </location>
</feature>
<proteinExistence type="predicted"/>
<dbReference type="Proteomes" id="UP000688137">
    <property type="component" value="Unassembled WGS sequence"/>
</dbReference>
<protein>
    <submittedName>
        <fullName evidence="2">Uncharacterized protein</fullName>
    </submittedName>
</protein>
<accession>A0A8S1N2D4</accession>
<keyword evidence="1" id="KW-0732">Signal</keyword>
<sequence length="259" mass="29981">MKIFVLLCLLFLGHSIPVTFKDQCKCSKFPSETTCLEQVNCIWNTSFCQDRSCSQYYNKDKCNAVSHCSWNISNCTEFTKCTDYFMNDPFDCYKIGNQDLNQFCMPQENGNYCKDYELAPCGNFEDDCSGFQSQWNLCYWYKNSCNVVDIRYCDTQINEELCFIFGEGLGCQWKDNKCQMITCSDYTTESTCILQRQNFIEDGPLLCMWDGTKCTEAKDVSHLDYSNCLVNSFYNYIWDSTKGVCVACKDYTPPTSQTP</sequence>